<evidence type="ECO:0000256" key="1">
    <source>
        <dbReference type="ARBA" id="ARBA00009841"/>
    </source>
</evidence>
<dbReference type="HOGENOM" id="CLU_017233_4_0_1"/>
<dbReference type="InterPro" id="IPR029026">
    <property type="entry name" value="tRNA_m1G_MTases_N"/>
</dbReference>
<keyword evidence="2" id="KW-0175">Coiled coil</keyword>
<evidence type="ECO:0000313" key="4">
    <source>
        <dbReference type="EnsemblMetazoa" id="RPRC012370-PA"/>
    </source>
</evidence>
<dbReference type="Pfam" id="PF02598">
    <property type="entry name" value="Methyltrn_RNA_3"/>
    <property type="match status" value="1"/>
</dbReference>
<dbReference type="InterPro" id="IPR003750">
    <property type="entry name" value="Put_MeTrfase-C9orf114-like"/>
</dbReference>
<dbReference type="Gene3D" id="3.40.1280.10">
    <property type="match status" value="1"/>
</dbReference>
<dbReference type="AlphaFoldDB" id="R4G2U0"/>
<dbReference type="PANTHER" id="PTHR12150:SF13">
    <property type="entry name" value="METHYLTRANSFERASE C9ORF114-RELATED"/>
    <property type="match status" value="1"/>
</dbReference>
<dbReference type="EnsemblMetazoa" id="RPRC012370-RA">
    <property type="protein sequence ID" value="RPRC012370-PA"/>
    <property type="gene ID" value="RPRC012370"/>
</dbReference>
<dbReference type="GeneID" id="141454056"/>
<dbReference type="InParanoid" id="R4G2U0"/>
<dbReference type="EMBL" id="ACPB03011620">
    <property type="status" value="NOT_ANNOTATED_CDS"/>
    <property type="molecule type" value="Genomic_DNA"/>
</dbReference>
<dbReference type="eggNOG" id="KOG3925">
    <property type="taxonomic scope" value="Eukaryota"/>
</dbReference>
<dbReference type="InterPro" id="IPR029028">
    <property type="entry name" value="Alpha/beta_knot_MTases"/>
</dbReference>
<evidence type="ECO:0000256" key="2">
    <source>
        <dbReference type="SAM" id="Coils"/>
    </source>
</evidence>
<comment type="similarity">
    <text evidence="1">Belongs to the class IV-like SAM-binding methyltransferase superfamily.</text>
</comment>
<dbReference type="SUPFAM" id="SSF75217">
    <property type="entry name" value="alpha/beta knot"/>
    <property type="match status" value="1"/>
</dbReference>
<evidence type="ECO:0000313" key="3">
    <source>
        <dbReference type="EMBL" id="JAA75209.1"/>
    </source>
</evidence>
<dbReference type="OMA" id="PIQPRLE"/>
<dbReference type="SUPFAM" id="SSF50249">
    <property type="entry name" value="Nucleic acid-binding proteins"/>
    <property type="match status" value="1"/>
</dbReference>
<evidence type="ECO:0000313" key="5">
    <source>
        <dbReference type="Proteomes" id="UP000015103"/>
    </source>
</evidence>
<dbReference type="FunCoup" id="R4G2U0">
    <property type="interactions" value="742"/>
</dbReference>
<dbReference type="STRING" id="13249.R4G2U0"/>
<name>R4G2U0_RHOPR</name>
<dbReference type="PANTHER" id="PTHR12150">
    <property type="entry name" value="CLASS IV SAM-BINDING METHYLTRANSFERASE-RELATED"/>
    <property type="match status" value="1"/>
</dbReference>
<dbReference type="VEuPathDB" id="VectorBase:RPRC012370"/>
<dbReference type="Proteomes" id="UP000015103">
    <property type="component" value="Unassembled WGS sequence"/>
</dbReference>
<dbReference type="CDD" id="cd18086">
    <property type="entry name" value="HsC9orf114-like"/>
    <property type="match status" value="1"/>
</dbReference>
<reference evidence="3" key="1">
    <citation type="submission" date="2013-04" db="EMBL/GenBank/DDBJ databases">
        <title>An insight into the transcriptome of the digestive tract of the blood sucking bug, Rhodnius prolixus.</title>
        <authorList>
            <person name="Ribeiro J.M.C."/>
            <person name="Genta F.A."/>
            <person name="Sorgine M.H.F."/>
            <person name="Paiva-Silva G.O."/>
            <person name="Majerowicz D."/>
            <person name="Medeiros M."/>
            <person name="Koerich L."/>
            <person name="Terra W.R."/>
            <person name="Ferreira C."/>
            <person name="Pimentel A.C."/>
            <person name="Bisch P.M."/>
            <person name="Diniz M.M.P."/>
            <person name="Nascimento R."/>
            <person name="Salmon D."/>
            <person name="Silber A.M."/>
            <person name="Alves M."/>
            <person name="Oliveira M.F."/>
            <person name="Gondim K.C."/>
            <person name="Silva Neto M.A.C."/>
            <person name="Atella G.C."/>
            <person name="Araujo H."/>
            <person name="Dias F.S."/>
            <person name="Polycarpo C.R."/>
            <person name="Fampa P."/>
            <person name="Melo A.C."/>
            <person name="Tanaka A.S."/>
            <person name="Balczun C."/>
            <person name="Oliveira J.H.M."/>
            <person name="Goncalves R."/>
            <person name="Lazoski C."/>
            <person name="Pereira M.A."/>
            <person name="Rivera-Pomar R."/>
            <person name="Diambra L."/>
            <person name="Schaub G.A."/>
            <person name="Garcia E.S."/>
            <person name="Azambuja P."/>
            <person name="Braz G.R.C."/>
            <person name="Oliveira P.L."/>
        </authorList>
    </citation>
    <scope>NUCLEOTIDE SEQUENCE</scope>
</reference>
<dbReference type="InterPro" id="IPR012340">
    <property type="entry name" value="NA-bd_OB-fold"/>
</dbReference>
<proteinExistence type="evidence at transcript level"/>
<dbReference type="EMBL" id="GAHY01002301">
    <property type="protein sequence ID" value="JAA75209.1"/>
    <property type="molecule type" value="mRNA"/>
</dbReference>
<reference evidence="4" key="3">
    <citation type="submission" date="2015-05" db="UniProtKB">
        <authorList>
            <consortium name="EnsemblMetazoa"/>
        </authorList>
    </citation>
    <scope>IDENTIFICATION</scope>
</reference>
<dbReference type="Gene3D" id="2.40.50.140">
    <property type="entry name" value="Nucleic acid-binding proteins"/>
    <property type="match status" value="1"/>
</dbReference>
<dbReference type="RefSeq" id="XP_073983950.1">
    <property type="nucleotide sequence ID" value="XM_074127849.1"/>
</dbReference>
<keyword evidence="5" id="KW-1185">Reference proteome</keyword>
<feature type="coiled-coil region" evidence="2">
    <location>
        <begin position="18"/>
        <end position="45"/>
    </location>
</feature>
<accession>R4G2U0</accession>
<protein>
    <submittedName>
        <fullName evidence="3 4">Uncharacterized protein</fullName>
    </submittedName>
</protein>
<sequence length="364" mass="41578">MAPVRKQVDWRKQHALKKKRKSKEIEEYLKKNQELQQEIEKETYEKEVKPDDIVLNKTVKTISIALPGSILDTVQCPELQTYVIGQIARAACIYNVDEIIVFDDTCSSLNEKNDEEQYENITWNNCEFFAKVLQYLECPQYLRKLLYPLNDDLRYVGLLNPVEAPHHFRSNQISIYREGVVTDKTNKNGQKSFAEIGLTNKVKLDKKLEPGTRVTVMLPPKNQGSHKLNGVVVSPTEPRRKLGLYWGYEVRLAATISDVFAHCPYKKGYNLSIGTSDKGIAINNVNFEKKHKKIHLLIMFGGLKGLEFALESDERLDVEDVSLLFDHYLNTCPNQGTRTIRTEEAILISLAEITSKLLNESGSS</sequence>
<organism evidence="3">
    <name type="scientific">Rhodnius prolixus</name>
    <name type="common">Triatomid bug</name>
    <dbReference type="NCBI Taxonomy" id="13249"/>
    <lineage>
        <taxon>Eukaryota</taxon>
        <taxon>Metazoa</taxon>
        <taxon>Ecdysozoa</taxon>
        <taxon>Arthropoda</taxon>
        <taxon>Hexapoda</taxon>
        <taxon>Insecta</taxon>
        <taxon>Pterygota</taxon>
        <taxon>Neoptera</taxon>
        <taxon>Paraneoptera</taxon>
        <taxon>Hemiptera</taxon>
        <taxon>Heteroptera</taxon>
        <taxon>Panheteroptera</taxon>
        <taxon>Cimicomorpha</taxon>
        <taxon>Reduviidae</taxon>
        <taxon>Triatominae</taxon>
        <taxon>Rhodnius</taxon>
    </lineage>
</organism>
<reference evidence="5" key="2">
    <citation type="submission" date="2015-04" db="EMBL/GenBank/DDBJ databases">
        <authorList>
            <person name="Wilson R.K."/>
            <person name="Warren W."/>
            <person name="Dotson E."/>
            <person name="Oliveira P.L."/>
        </authorList>
    </citation>
    <scope>NUCLEOTIDE SEQUENCE</scope>
</reference>